<dbReference type="EMBL" id="MU003765">
    <property type="protein sequence ID" value="KAF2726062.1"/>
    <property type="molecule type" value="Genomic_DNA"/>
</dbReference>
<proteinExistence type="predicted"/>
<reference evidence="1" key="1">
    <citation type="journal article" date="2020" name="Stud. Mycol.">
        <title>101 Dothideomycetes genomes: a test case for predicting lifestyles and emergence of pathogens.</title>
        <authorList>
            <person name="Haridas S."/>
            <person name="Albert R."/>
            <person name="Binder M."/>
            <person name="Bloem J."/>
            <person name="Labutti K."/>
            <person name="Salamov A."/>
            <person name="Andreopoulos B."/>
            <person name="Baker S."/>
            <person name="Barry K."/>
            <person name="Bills G."/>
            <person name="Bluhm B."/>
            <person name="Cannon C."/>
            <person name="Castanera R."/>
            <person name="Culley D."/>
            <person name="Daum C."/>
            <person name="Ezra D."/>
            <person name="Gonzalez J."/>
            <person name="Henrissat B."/>
            <person name="Kuo A."/>
            <person name="Liang C."/>
            <person name="Lipzen A."/>
            <person name="Lutzoni F."/>
            <person name="Magnuson J."/>
            <person name="Mondo S."/>
            <person name="Nolan M."/>
            <person name="Ohm R."/>
            <person name="Pangilinan J."/>
            <person name="Park H.-J."/>
            <person name="Ramirez L."/>
            <person name="Alfaro M."/>
            <person name="Sun H."/>
            <person name="Tritt A."/>
            <person name="Yoshinaga Y."/>
            <person name="Zwiers L.-H."/>
            <person name="Turgeon B."/>
            <person name="Goodwin S."/>
            <person name="Spatafora J."/>
            <person name="Crous P."/>
            <person name="Grigoriev I."/>
        </authorList>
    </citation>
    <scope>NUCLEOTIDE SEQUENCE</scope>
    <source>
        <strain evidence="1">CBS 116435</strain>
    </source>
</reference>
<gene>
    <name evidence="1" type="ORF">K431DRAFT_280092</name>
</gene>
<sequence length="59" mass="6596">MPLPALPISATRPSSAPHSVNQDVYRLLRPRTLHGRQLPFRAKHPSLEYSTIASSESCR</sequence>
<name>A0A9P4QF04_9PEZI</name>
<comment type="caution">
    <text evidence="1">The sequence shown here is derived from an EMBL/GenBank/DDBJ whole genome shotgun (WGS) entry which is preliminary data.</text>
</comment>
<evidence type="ECO:0000313" key="2">
    <source>
        <dbReference type="Proteomes" id="UP000799441"/>
    </source>
</evidence>
<protein>
    <submittedName>
        <fullName evidence="1">Uncharacterized protein</fullName>
    </submittedName>
</protein>
<dbReference type="Proteomes" id="UP000799441">
    <property type="component" value="Unassembled WGS sequence"/>
</dbReference>
<keyword evidence="2" id="KW-1185">Reference proteome</keyword>
<organism evidence="1 2">
    <name type="scientific">Polychaeton citri CBS 116435</name>
    <dbReference type="NCBI Taxonomy" id="1314669"/>
    <lineage>
        <taxon>Eukaryota</taxon>
        <taxon>Fungi</taxon>
        <taxon>Dikarya</taxon>
        <taxon>Ascomycota</taxon>
        <taxon>Pezizomycotina</taxon>
        <taxon>Dothideomycetes</taxon>
        <taxon>Dothideomycetidae</taxon>
        <taxon>Capnodiales</taxon>
        <taxon>Capnodiaceae</taxon>
        <taxon>Polychaeton</taxon>
    </lineage>
</organism>
<dbReference type="AlphaFoldDB" id="A0A9P4QF04"/>
<accession>A0A9P4QF04</accession>
<evidence type="ECO:0000313" key="1">
    <source>
        <dbReference type="EMBL" id="KAF2726062.1"/>
    </source>
</evidence>